<dbReference type="PANTHER" id="PTHR10627:SF31">
    <property type="entry name" value="DODECA-SATELLITE-BINDING PROTEIN 1, ISOFORM A"/>
    <property type="match status" value="1"/>
</dbReference>
<feature type="domain" description="K Homology" evidence="4">
    <location>
        <begin position="810"/>
        <end position="873"/>
    </location>
</feature>
<feature type="compositionally biased region" description="Low complexity" evidence="3">
    <location>
        <begin position="176"/>
        <end position="200"/>
    </location>
</feature>
<dbReference type="GO" id="GO:0003729">
    <property type="term" value="F:mRNA binding"/>
    <property type="evidence" value="ECO:0007669"/>
    <property type="project" value="TreeGrafter"/>
</dbReference>
<dbReference type="CDD" id="cd22408">
    <property type="entry name" value="KH-I_Vigilin_rpt4"/>
    <property type="match status" value="1"/>
</dbReference>
<feature type="domain" description="K Homology" evidence="4">
    <location>
        <begin position="974"/>
        <end position="1053"/>
    </location>
</feature>
<feature type="compositionally biased region" description="Gly residues" evidence="3">
    <location>
        <begin position="1432"/>
        <end position="1445"/>
    </location>
</feature>
<accession>A0A6A6NQH5</accession>
<dbReference type="InterPro" id="IPR036612">
    <property type="entry name" value="KH_dom_type_1_sf"/>
</dbReference>
<dbReference type="GO" id="GO:0005737">
    <property type="term" value="C:cytoplasm"/>
    <property type="evidence" value="ECO:0007669"/>
    <property type="project" value="TreeGrafter"/>
</dbReference>
<evidence type="ECO:0000313" key="6">
    <source>
        <dbReference type="Proteomes" id="UP000799766"/>
    </source>
</evidence>
<dbReference type="CDD" id="cd22448">
    <property type="entry name" value="KH-I_ScSCP160_rpt3"/>
    <property type="match status" value="1"/>
</dbReference>
<feature type="region of interest" description="Disordered" evidence="3">
    <location>
        <begin position="170"/>
        <end position="206"/>
    </location>
</feature>
<dbReference type="InterPro" id="IPR054548">
    <property type="entry name" value="SCP160-like_KH"/>
</dbReference>
<evidence type="ECO:0000256" key="2">
    <source>
        <dbReference type="PROSITE-ProRule" id="PRU00117"/>
    </source>
</evidence>
<dbReference type="Pfam" id="PF00013">
    <property type="entry name" value="KH_1"/>
    <property type="match status" value="7"/>
</dbReference>
<feature type="region of interest" description="Disordered" evidence="3">
    <location>
        <begin position="1432"/>
        <end position="1454"/>
    </location>
</feature>
<feature type="region of interest" description="Disordered" evidence="3">
    <location>
        <begin position="1242"/>
        <end position="1281"/>
    </location>
</feature>
<keyword evidence="6" id="KW-1185">Reference proteome</keyword>
<proteinExistence type="predicted"/>
<keyword evidence="2" id="KW-0694">RNA-binding</keyword>
<dbReference type="CDD" id="cd22450">
    <property type="entry name" value="KH-I_ScSCP160_rpt5"/>
    <property type="match status" value="1"/>
</dbReference>
<dbReference type="PROSITE" id="PS50084">
    <property type="entry name" value="KH_TYPE_1"/>
    <property type="match status" value="8"/>
</dbReference>
<feature type="region of interest" description="Disordered" evidence="3">
    <location>
        <begin position="1"/>
        <end position="128"/>
    </location>
</feature>
<dbReference type="OrthoDB" id="10027144at2759"/>
<dbReference type="Gene3D" id="3.30.1370.10">
    <property type="entry name" value="K Homology domain, type 1"/>
    <property type="match status" value="9"/>
</dbReference>
<feature type="domain" description="K Homology" evidence="4">
    <location>
        <begin position="365"/>
        <end position="455"/>
    </location>
</feature>
<dbReference type="CDD" id="cd22449">
    <property type="entry name" value="KH-I_ScSCP160_rpt4"/>
    <property type="match status" value="1"/>
</dbReference>
<evidence type="ECO:0000256" key="3">
    <source>
        <dbReference type="SAM" id="MobiDB-lite"/>
    </source>
</evidence>
<feature type="domain" description="K Homology" evidence="4">
    <location>
        <begin position="282"/>
        <end position="361"/>
    </location>
</feature>
<dbReference type="Pfam" id="PF22952">
    <property type="entry name" value="KH_11"/>
    <property type="match status" value="1"/>
</dbReference>
<feature type="region of interest" description="Disordered" evidence="3">
    <location>
        <begin position="1313"/>
        <end position="1335"/>
    </location>
</feature>
<feature type="domain" description="K Homology" evidence="4">
    <location>
        <begin position="1057"/>
        <end position="1134"/>
    </location>
</feature>
<dbReference type="Proteomes" id="UP000799766">
    <property type="component" value="Unassembled WGS sequence"/>
</dbReference>
<dbReference type="InterPro" id="IPR004088">
    <property type="entry name" value="KH_dom_type_1"/>
</dbReference>
<evidence type="ECO:0000259" key="4">
    <source>
        <dbReference type="SMART" id="SM00322"/>
    </source>
</evidence>
<name>A0A6A6NQH5_9PEZI</name>
<feature type="compositionally biased region" description="Low complexity" evidence="3">
    <location>
        <begin position="1256"/>
        <end position="1280"/>
    </location>
</feature>
<feature type="domain" description="K Homology" evidence="4">
    <location>
        <begin position="877"/>
        <end position="969"/>
    </location>
</feature>
<gene>
    <name evidence="5" type="ORF">BDY21DRAFT_374569</name>
</gene>
<organism evidence="5 6">
    <name type="scientific">Lineolata rhizophorae</name>
    <dbReference type="NCBI Taxonomy" id="578093"/>
    <lineage>
        <taxon>Eukaryota</taxon>
        <taxon>Fungi</taxon>
        <taxon>Dikarya</taxon>
        <taxon>Ascomycota</taxon>
        <taxon>Pezizomycotina</taxon>
        <taxon>Dothideomycetes</taxon>
        <taxon>Dothideomycetes incertae sedis</taxon>
        <taxon>Lineolatales</taxon>
        <taxon>Lineolataceae</taxon>
        <taxon>Lineolata</taxon>
    </lineage>
</organism>
<feature type="domain" description="K Homology" evidence="4">
    <location>
        <begin position="460"/>
        <end position="528"/>
    </location>
</feature>
<dbReference type="PANTHER" id="PTHR10627">
    <property type="entry name" value="SCP160"/>
    <property type="match status" value="1"/>
</dbReference>
<dbReference type="InterPro" id="IPR004087">
    <property type="entry name" value="KH_dom"/>
</dbReference>
<dbReference type="EMBL" id="MU001695">
    <property type="protein sequence ID" value="KAF2453777.1"/>
    <property type="molecule type" value="Genomic_DNA"/>
</dbReference>
<evidence type="ECO:0000313" key="5">
    <source>
        <dbReference type="EMBL" id="KAF2453777.1"/>
    </source>
</evidence>
<reference evidence="5" key="1">
    <citation type="journal article" date="2020" name="Stud. Mycol.">
        <title>101 Dothideomycetes genomes: a test case for predicting lifestyles and emergence of pathogens.</title>
        <authorList>
            <person name="Haridas S."/>
            <person name="Albert R."/>
            <person name="Binder M."/>
            <person name="Bloem J."/>
            <person name="Labutti K."/>
            <person name="Salamov A."/>
            <person name="Andreopoulos B."/>
            <person name="Baker S."/>
            <person name="Barry K."/>
            <person name="Bills G."/>
            <person name="Bluhm B."/>
            <person name="Cannon C."/>
            <person name="Castanera R."/>
            <person name="Culley D."/>
            <person name="Daum C."/>
            <person name="Ezra D."/>
            <person name="Gonzalez J."/>
            <person name="Henrissat B."/>
            <person name="Kuo A."/>
            <person name="Liang C."/>
            <person name="Lipzen A."/>
            <person name="Lutzoni F."/>
            <person name="Magnuson J."/>
            <person name="Mondo S."/>
            <person name="Nolan M."/>
            <person name="Ohm R."/>
            <person name="Pangilinan J."/>
            <person name="Park H.-J."/>
            <person name="Ramirez L."/>
            <person name="Alfaro M."/>
            <person name="Sun H."/>
            <person name="Tritt A."/>
            <person name="Yoshinaga Y."/>
            <person name="Zwiers L.-H."/>
            <person name="Turgeon B."/>
            <person name="Goodwin S."/>
            <person name="Spatafora J."/>
            <person name="Crous P."/>
            <person name="Grigoriev I."/>
        </authorList>
    </citation>
    <scope>NUCLEOTIDE SEQUENCE</scope>
    <source>
        <strain evidence="5">ATCC 16933</strain>
    </source>
</reference>
<evidence type="ECO:0000256" key="1">
    <source>
        <dbReference type="ARBA" id="ARBA00022737"/>
    </source>
</evidence>
<dbReference type="SUPFAM" id="SSF54791">
    <property type="entry name" value="Eukaryotic type KH-domain (KH-domain type I)"/>
    <property type="match status" value="7"/>
</dbReference>
<protein>
    <recommendedName>
        <fullName evidence="4">K Homology domain-containing protein</fullName>
    </recommendedName>
</protein>
<dbReference type="CDD" id="cd02394">
    <property type="entry name" value="KH-I_Vigilin_rpt6"/>
    <property type="match status" value="2"/>
</dbReference>
<keyword evidence="1" id="KW-0677">Repeat</keyword>
<sequence length="1454" mass="156685">MATNGDPAAVAGEALTPAQRLMQKHSADEAHRTTVEEVEDEEDIKHPPPSAHLHDSVPAPAPVERDASAGAQEESAPLSEKAAGKQPMKEDQEPAASAAAKAKRKEDAVPFNPQSEEAFPTLGAPKPRAPVVPPAWGAKKPASGSTTPAAAAAATATAFPAATPPNGINGAANGLATTPSGASSRASTPASAVPAPVGAGMQRPPVTLPGRYRETLVIHPSMMIPRAQMKRPVTEVIRDINRRSKANLEMKQGVAGRLVIEGLGPEQAVRDALKEAARELYQKKTIKFPVPAAVRGHIIGQGGATINNIIKKSGAKIQVPRQEETNIVADEDDDSATIDVQIEGDPLAIQIAQNAINEVVNARTSTVNLRLRDIPAEYYPFLAGPHNSRIRDLEEGRDVRVQIPQYHMHGGRAPPMPESRERAAAFVPQANLPIHISGDRRAAQEVREAIEREAEALKRQLTAEEMPVERGRHQFVVGERGSSLHDFLEETGCSIIMPPMSDDSESIYIVGPADCIDEGVSKIVDLATKMSMTSVDVAKQHASAPEGGAGHARNLGRYLRQRQFIQELERQHNASIVLPPPSVELPTAWQVYSNDGKAMMRARQDIMNLVSGHPPTRLTNMDVDPFFHERLRQQHAQQIRENLGVHIVFPEEQLDPASTPLLLVYEGLPSPAEYEMPRRQPSARDVQLFRQALQDARNAIDRLVGSLDAIVSRDIETPQRFQDKLRRYVDRQQQALPQAQIPVQYRFNPQLQPQAAAAPASAANAAAGVRQPGQINNAIFSMRGPGPAVDDLAEKIAAFLEQEHKDELERGYTTTCDFPQKFANVLIGRNGATISKLREEFDVDIQVNAGKVEIKGPKAKADACRQHIINMGKRLEDEATHTLKIKPQYHRDLIGAKGAQVNRLQDRYKVRIQFPRNSPAANGHDDGDAATDAGASARNFRNQASDEVVVRGPSRGADQARDELLSLLQWTVDNSHTSTVSVAQSQIPQLIGQGGREMEQMRLATGAQIDVPGLREGAGAAGSQDPSSRVEIRLKGTKKKVEEAKKLLEERAKAFDDTVVRTVEVDKRHHKALIGSGGANIRDIVIAAGGPDDRRSLARMVRFPQQDSSDNTIRVEGPTAVADKIVSAIKSLVQQREAQVTDTVEVAPDRHRLLIGRGGETRRGLEAEFNVTVDVPKQSAMGAARNQVKVVGLPADVERCKERILQMVKEQEGETVAVPRALHHRVADNGQLFRRLRNELRVTVDHDRQTPPPKPAGANGRAGSAGAAAAGRTRTAANGAQLPLITDEQQVGEGTSESTAANETYSWEIVDEEPPLPSTADETDSGDQAGGSTIPWILRGPTAAAVSSARAIVEDALASATKPSATGYLILPDPRAYRLVVGPGGSQINSIRRRTGTRVQVPRDQARGEAIEIVGERKGVEQAKDIILGLVKGGAGGAGGKGGNGGRRRGGSGE</sequence>
<feature type="domain" description="K Homology" evidence="4">
    <location>
        <begin position="1363"/>
        <end position="1432"/>
    </location>
</feature>
<dbReference type="SMART" id="SM00322">
    <property type="entry name" value="KH"/>
    <property type="match status" value="9"/>
</dbReference>
<feature type="domain" description="K Homology" evidence="4">
    <location>
        <begin position="1138"/>
        <end position="1209"/>
    </location>
</feature>
<feature type="compositionally biased region" description="Basic and acidic residues" evidence="3">
    <location>
        <begin position="25"/>
        <end position="35"/>
    </location>
</feature>